<dbReference type="InterPro" id="IPR043502">
    <property type="entry name" value="DNA/RNA_pol_sf"/>
</dbReference>
<organism evidence="1 2">
    <name type="scientific">Trachymyrmex septentrionalis</name>
    <dbReference type="NCBI Taxonomy" id="34720"/>
    <lineage>
        <taxon>Eukaryota</taxon>
        <taxon>Metazoa</taxon>
        <taxon>Ecdysozoa</taxon>
        <taxon>Arthropoda</taxon>
        <taxon>Hexapoda</taxon>
        <taxon>Insecta</taxon>
        <taxon>Pterygota</taxon>
        <taxon>Neoptera</taxon>
        <taxon>Endopterygota</taxon>
        <taxon>Hymenoptera</taxon>
        <taxon>Apocrita</taxon>
        <taxon>Aculeata</taxon>
        <taxon>Formicoidea</taxon>
        <taxon>Formicidae</taxon>
        <taxon>Myrmicinae</taxon>
        <taxon>Trachymyrmex</taxon>
    </lineage>
</organism>
<dbReference type="AlphaFoldDB" id="A0A151JZE0"/>
<accession>A0A151JZE0</accession>
<evidence type="ECO:0008006" key="3">
    <source>
        <dbReference type="Google" id="ProtNLM"/>
    </source>
</evidence>
<dbReference type="Proteomes" id="UP000078541">
    <property type="component" value="Unassembled WGS sequence"/>
</dbReference>
<name>A0A151JZE0_9HYME</name>
<dbReference type="GO" id="GO:0071897">
    <property type="term" value="P:DNA biosynthetic process"/>
    <property type="evidence" value="ECO:0007669"/>
    <property type="project" value="UniProtKB-ARBA"/>
</dbReference>
<evidence type="ECO:0000313" key="2">
    <source>
        <dbReference type="Proteomes" id="UP000078541"/>
    </source>
</evidence>
<dbReference type="SUPFAM" id="SSF56672">
    <property type="entry name" value="DNA/RNA polymerases"/>
    <property type="match status" value="1"/>
</dbReference>
<dbReference type="STRING" id="34720.A0A151JZE0"/>
<keyword evidence="2" id="KW-1185">Reference proteome</keyword>
<protein>
    <recommendedName>
        <fullName evidence="3">HTH psq-type domain-containing protein</fullName>
    </recommendedName>
</protein>
<dbReference type="EMBL" id="KQ981456">
    <property type="protein sequence ID" value="KYN41546.1"/>
    <property type="molecule type" value="Genomic_DNA"/>
</dbReference>
<evidence type="ECO:0000313" key="1">
    <source>
        <dbReference type="EMBL" id="KYN41546.1"/>
    </source>
</evidence>
<gene>
    <name evidence="1" type="ORF">ALC56_04009</name>
</gene>
<sequence>MVRKYKRRSSKGTYKETDIKKAIDLIAKGDSIRKVTDRYSVKRETLRHKIKIIKSPGVEFELTSNYSYQNVFTDVQENSIADYLKMCCKMFYGLTTKDCRKLTYETTVANEIKCAASWVEKKIAGEDWLLGFFKRHPNLSLQFPEGCSLARAIKHYLKKEPRLGDPSRIYNLDKTKTTTAQNNGKIIAEKSSKTVCNSLGLATPSGCINTQLFVQIMQHFIKFSYSTKDNPSLLIYDNYESYISLDVFELAKANGVHILLALVKEFQERDSGWAYYNKFNGERESTYKSLDIAKKYFYEKKRVLFVVYVDLDCTLEKIDRNPESFVEELRQLAHSIQSMMISANVPMADFTRDDWDKFNKVRNHCHLTARYRGVMFHNLSDYDAQFIIKEITTAYEGRVDLLPTTKDSYRFASYLDGEYSDLPELVSQQVRADQFALDSPTGYILEVDMEYPQHFHSAQIDLSFCPMREKPPGRREDKLLTTLCDQSPWLCEYIELNTKFRTLVKNDFEKNLYKLINNAIIGKTIENEHDCVNVRLLTKCEGRYGMEAATAKLP</sequence>
<proteinExistence type="predicted"/>
<reference evidence="1 2" key="1">
    <citation type="submission" date="2016-03" db="EMBL/GenBank/DDBJ databases">
        <title>Trachymyrmex septentrionalis WGS genome.</title>
        <authorList>
            <person name="Nygaard S."/>
            <person name="Hu H."/>
            <person name="Boomsma J."/>
            <person name="Zhang G."/>
        </authorList>
    </citation>
    <scope>NUCLEOTIDE SEQUENCE [LARGE SCALE GENOMIC DNA]</scope>
    <source>
        <strain evidence="1">Tsep2-gDNA-1</strain>
        <tissue evidence="1">Whole body</tissue>
    </source>
</reference>